<feature type="compositionally biased region" description="Basic and acidic residues" evidence="14">
    <location>
        <begin position="272"/>
        <end position="291"/>
    </location>
</feature>
<feature type="binding site" description="axial binding residue" evidence="12">
    <location>
        <position position="468"/>
    </location>
    <ligand>
        <name>heme</name>
        <dbReference type="ChEBI" id="CHEBI:30413"/>
    </ligand>
    <ligandPart>
        <name>Fe</name>
        <dbReference type="ChEBI" id="CHEBI:18248"/>
    </ligandPart>
</feature>
<dbReference type="GO" id="GO:0005506">
    <property type="term" value="F:iron ion binding"/>
    <property type="evidence" value="ECO:0007669"/>
    <property type="project" value="InterPro"/>
</dbReference>
<evidence type="ECO:0008006" key="18">
    <source>
        <dbReference type="Google" id="ProtNLM"/>
    </source>
</evidence>
<evidence type="ECO:0000256" key="7">
    <source>
        <dbReference type="ARBA" id="ARBA00022989"/>
    </source>
</evidence>
<dbReference type="EMBL" id="JAJGCB010000023">
    <property type="protein sequence ID" value="KAJ8987672.1"/>
    <property type="molecule type" value="Genomic_DNA"/>
</dbReference>
<keyword evidence="8 13" id="KW-0560">Oxidoreductase</keyword>
<evidence type="ECO:0000256" key="3">
    <source>
        <dbReference type="ARBA" id="ARBA00010617"/>
    </source>
</evidence>
<dbReference type="GO" id="GO:0016705">
    <property type="term" value="F:oxidoreductase activity, acting on paired donors, with incorporation or reduction of molecular oxygen"/>
    <property type="evidence" value="ECO:0007669"/>
    <property type="project" value="InterPro"/>
</dbReference>
<evidence type="ECO:0000256" key="13">
    <source>
        <dbReference type="RuleBase" id="RU000461"/>
    </source>
</evidence>
<dbReference type="GO" id="GO:0020037">
    <property type="term" value="F:heme binding"/>
    <property type="evidence" value="ECO:0007669"/>
    <property type="project" value="InterPro"/>
</dbReference>
<dbReference type="AlphaFoldDB" id="A0AAN6EPW3"/>
<comment type="caution">
    <text evidence="16">The sequence shown here is derived from an EMBL/GenBank/DDBJ whole genome shotgun (WGS) entry which is preliminary data.</text>
</comment>
<dbReference type="PANTHER" id="PTHR24305:SF157">
    <property type="entry name" value="N-ACETYLTRYPTOPHAN 6-HYDROXYLASE IVOC-RELATED"/>
    <property type="match status" value="1"/>
</dbReference>
<dbReference type="InterPro" id="IPR002401">
    <property type="entry name" value="Cyt_P450_E_grp-I"/>
</dbReference>
<dbReference type="SUPFAM" id="SSF48264">
    <property type="entry name" value="Cytochrome P450"/>
    <property type="match status" value="1"/>
</dbReference>
<dbReference type="PANTHER" id="PTHR24305">
    <property type="entry name" value="CYTOCHROME P450"/>
    <property type="match status" value="1"/>
</dbReference>
<evidence type="ECO:0000256" key="12">
    <source>
        <dbReference type="PIRSR" id="PIRSR602401-1"/>
    </source>
</evidence>
<keyword evidence="11 15" id="KW-0472">Membrane</keyword>
<dbReference type="CDD" id="cd11062">
    <property type="entry name" value="CYP58-like"/>
    <property type="match status" value="1"/>
</dbReference>
<evidence type="ECO:0000256" key="6">
    <source>
        <dbReference type="ARBA" id="ARBA00022723"/>
    </source>
</evidence>
<keyword evidence="9 12" id="KW-0408">Iron</keyword>
<feature type="transmembrane region" description="Helical" evidence="15">
    <location>
        <begin position="12"/>
        <end position="35"/>
    </location>
</feature>
<dbReference type="PROSITE" id="PS00086">
    <property type="entry name" value="CYTOCHROME_P450"/>
    <property type="match status" value="1"/>
</dbReference>
<comment type="similarity">
    <text evidence="3 13">Belongs to the cytochrome P450 family.</text>
</comment>
<proteinExistence type="inferred from homology"/>
<evidence type="ECO:0000313" key="16">
    <source>
        <dbReference type="EMBL" id="KAJ8987672.1"/>
    </source>
</evidence>
<dbReference type="GO" id="GO:0016020">
    <property type="term" value="C:membrane"/>
    <property type="evidence" value="ECO:0007669"/>
    <property type="project" value="UniProtKB-SubCell"/>
</dbReference>
<dbReference type="InterPro" id="IPR036396">
    <property type="entry name" value="Cyt_P450_sf"/>
</dbReference>
<evidence type="ECO:0000256" key="15">
    <source>
        <dbReference type="SAM" id="Phobius"/>
    </source>
</evidence>
<dbReference type="Proteomes" id="UP001161757">
    <property type="component" value="Unassembled WGS sequence"/>
</dbReference>
<evidence type="ECO:0000256" key="4">
    <source>
        <dbReference type="ARBA" id="ARBA00022617"/>
    </source>
</evidence>
<dbReference type="GO" id="GO:0004497">
    <property type="term" value="F:monooxygenase activity"/>
    <property type="evidence" value="ECO:0007669"/>
    <property type="project" value="UniProtKB-KW"/>
</dbReference>
<dbReference type="PRINTS" id="PR00385">
    <property type="entry name" value="P450"/>
</dbReference>
<name>A0AAN6EPW3_EXODE</name>
<keyword evidence="5 15" id="KW-0812">Transmembrane</keyword>
<evidence type="ECO:0000256" key="2">
    <source>
        <dbReference type="ARBA" id="ARBA00004167"/>
    </source>
</evidence>
<evidence type="ECO:0000256" key="5">
    <source>
        <dbReference type="ARBA" id="ARBA00022692"/>
    </source>
</evidence>
<evidence type="ECO:0000256" key="14">
    <source>
        <dbReference type="SAM" id="MobiDB-lite"/>
    </source>
</evidence>
<dbReference type="Pfam" id="PF00067">
    <property type="entry name" value="p450"/>
    <property type="match status" value="1"/>
</dbReference>
<dbReference type="InterPro" id="IPR050121">
    <property type="entry name" value="Cytochrome_P450_monoxygenase"/>
</dbReference>
<keyword evidence="10 13" id="KW-0503">Monooxygenase</keyword>
<keyword evidence="6 12" id="KW-0479">Metal-binding</keyword>
<comment type="subcellular location">
    <subcellularLocation>
        <location evidence="2">Membrane</location>
        <topology evidence="2">Single-pass membrane protein</topology>
    </subcellularLocation>
</comment>
<accession>A0AAN6EPW3</accession>
<evidence type="ECO:0000256" key="11">
    <source>
        <dbReference type="ARBA" id="ARBA00023136"/>
    </source>
</evidence>
<dbReference type="FunFam" id="1.10.630.10:FF:000069">
    <property type="entry name" value="Cytochrome P450, putative (Eurofung)"/>
    <property type="match status" value="1"/>
</dbReference>
<organism evidence="16 17">
    <name type="scientific">Exophiala dermatitidis</name>
    <name type="common">Black yeast-like fungus</name>
    <name type="synonym">Wangiella dermatitidis</name>
    <dbReference type="NCBI Taxonomy" id="5970"/>
    <lineage>
        <taxon>Eukaryota</taxon>
        <taxon>Fungi</taxon>
        <taxon>Dikarya</taxon>
        <taxon>Ascomycota</taxon>
        <taxon>Pezizomycotina</taxon>
        <taxon>Eurotiomycetes</taxon>
        <taxon>Chaetothyriomycetidae</taxon>
        <taxon>Chaetothyriales</taxon>
        <taxon>Herpotrichiellaceae</taxon>
        <taxon>Exophiala</taxon>
    </lineage>
</organism>
<evidence type="ECO:0000256" key="8">
    <source>
        <dbReference type="ARBA" id="ARBA00023002"/>
    </source>
</evidence>
<sequence>MLVPYVGEPGTSSLSALLFTALGLALLYVACLVVYRIYFHPLAKFPGPKLAAATLWYEFYHDVVKRGQFTFKIKELHQKYGPIIRINPHEIHVYDPAFYDELYTNPPRKRDKYQWWVNLASAQGSMFSTVPHNLHRLRRSVLNPYFSKANIFRLEPFIMERIEKLSKRLADAADTEQVVRLDVAFMALTTDTISLYAFGLDPKYLDEPDFSLMWKETIKGGFETGALCRQFPWLVPTMKRLPPSLVAAMNPQVGFLMRWQNRAKANVQRILDEKKQQQDRNEESKSDDDKSSGTSPPQTMFHALRDSDLPASEKSLERLCDEAEIVLGAGSETTAATLSRIWFYLLQSPSILARLRAELRTIIPSPDSPIPKLSVIERLPYLSAVISEGLRISYSVTTRTPRIAPNETLRYKDWSIPPGTPVSMTNALVLMDPDIFPDPDTFNPDRWLEGGHGLEKYQVAFSKGSRQCLGMNLAYAEMYLSMAALWSRFDFELFETTLDDVLWKHDFFTAFPDDESKGVRVKVRQRRD</sequence>
<evidence type="ECO:0000256" key="9">
    <source>
        <dbReference type="ARBA" id="ARBA00023004"/>
    </source>
</evidence>
<evidence type="ECO:0000313" key="17">
    <source>
        <dbReference type="Proteomes" id="UP001161757"/>
    </source>
</evidence>
<reference evidence="16" key="1">
    <citation type="submission" date="2023-01" db="EMBL/GenBank/DDBJ databases">
        <title>Exophiala dermititidis isolated from Cystic Fibrosis Patient.</title>
        <authorList>
            <person name="Kurbessoian T."/>
            <person name="Crocker A."/>
            <person name="Murante D."/>
            <person name="Hogan D.A."/>
            <person name="Stajich J.E."/>
        </authorList>
    </citation>
    <scope>NUCLEOTIDE SEQUENCE</scope>
    <source>
        <strain evidence="16">Ex8</strain>
    </source>
</reference>
<evidence type="ECO:0000256" key="10">
    <source>
        <dbReference type="ARBA" id="ARBA00023033"/>
    </source>
</evidence>
<feature type="region of interest" description="Disordered" evidence="14">
    <location>
        <begin position="272"/>
        <end position="307"/>
    </location>
</feature>
<dbReference type="InterPro" id="IPR001128">
    <property type="entry name" value="Cyt_P450"/>
</dbReference>
<keyword evidence="7 15" id="KW-1133">Transmembrane helix</keyword>
<dbReference type="InterPro" id="IPR017972">
    <property type="entry name" value="Cyt_P450_CS"/>
</dbReference>
<dbReference type="PRINTS" id="PR00463">
    <property type="entry name" value="EP450I"/>
</dbReference>
<protein>
    <recommendedName>
        <fullName evidence="18">Cytochrome P450</fullName>
    </recommendedName>
</protein>
<evidence type="ECO:0000256" key="1">
    <source>
        <dbReference type="ARBA" id="ARBA00001971"/>
    </source>
</evidence>
<gene>
    <name evidence="16" type="ORF">HRR80_008305</name>
</gene>
<comment type="cofactor">
    <cofactor evidence="1 12">
        <name>heme</name>
        <dbReference type="ChEBI" id="CHEBI:30413"/>
    </cofactor>
</comment>
<keyword evidence="4 12" id="KW-0349">Heme</keyword>
<dbReference type="Gene3D" id="1.10.630.10">
    <property type="entry name" value="Cytochrome P450"/>
    <property type="match status" value="1"/>
</dbReference>